<feature type="compositionally biased region" description="Polar residues" evidence="1">
    <location>
        <begin position="69"/>
        <end position="88"/>
    </location>
</feature>
<feature type="compositionally biased region" description="Basic and acidic residues" evidence="1">
    <location>
        <begin position="302"/>
        <end position="313"/>
    </location>
</feature>
<feature type="region of interest" description="Disordered" evidence="1">
    <location>
        <begin position="1"/>
        <end position="93"/>
    </location>
</feature>
<accession>A0AAV9U4Y9</accession>
<dbReference type="Proteomes" id="UP001373714">
    <property type="component" value="Unassembled WGS sequence"/>
</dbReference>
<feature type="region of interest" description="Disordered" evidence="1">
    <location>
        <begin position="108"/>
        <end position="127"/>
    </location>
</feature>
<dbReference type="InterPro" id="IPR018851">
    <property type="entry name" value="Borealin_N"/>
</dbReference>
<feature type="compositionally biased region" description="Polar residues" evidence="1">
    <location>
        <begin position="37"/>
        <end position="49"/>
    </location>
</feature>
<feature type="domain" description="Borealin N-terminal" evidence="2">
    <location>
        <begin position="198"/>
        <end position="254"/>
    </location>
</feature>
<dbReference type="EMBL" id="JAVHNS010000014">
    <property type="protein sequence ID" value="KAK6335989.1"/>
    <property type="molecule type" value="Genomic_DNA"/>
</dbReference>
<feature type="compositionally biased region" description="Low complexity" evidence="1">
    <location>
        <begin position="117"/>
        <end position="126"/>
    </location>
</feature>
<evidence type="ECO:0000259" key="2">
    <source>
        <dbReference type="Pfam" id="PF10444"/>
    </source>
</evidence>
<gene>
    <name evidence="3" type="ORF">TWF730_003362</name>
</gene>
<sequence>MPPLRRKKKGEDDLSSDTSASAASHHARPTTTKPLAPSSTSSNIRSNPLGNKATRPINSRNSPPPDFSLSKSPTKQFQPSIIRQNLKQTPKPYNMNRPDLSMAIVTPQLPSDKHTGPSSPVSPVSPIANEHNQISIRAITPPSLPESRLISHDEIVPTTTATTTTTTTAAVTQAIIPQTPGTEMRRRKAGVRKISRFEKDRLIENIRCEVERRAKALRQRYTLQAEMLRQGIELRVGRIPYKMRNMKMGDLYDQAVAAAENKMQIEARQAVKEIEDVRRISDPSRPASPLKVSKKRAMSPVKSHEPIRAREGPRPASPIKSSSPPRAMPPKSTIKLIPRTSPPAQTFSPYPASSPMKTVPFSKSMPALKNKLASASKPLPMPTPGTTTLRTVASTITKTPGSAVPHMKPLLAVKPKAAKVKSATSATSATTASTGRETPVKKASGRSLRSRK</sequence>
<organism evidence="3 4">
    <name type="scientific">Orbilia blumenaviensis</name>
    <dbReference type="NCBI Taxonomy" id="1796055"/>
    <lineage>
        <taxon>Eukaryota</taxon>
        <taxon>Fungi</taxon>
        <taxon>Dikarya</taxon>
        <taxon>Ascomycota</taxon>
        <taxon>Pezizomycotina</taxon>
        <taxon>Orbiliomycetes</taxon>
        <taxon>Orbiliales</taxon>
        <taxon>Orbiliaceae</taxon>
        <taxon>Orbilia</taxon>
    </lineage>
</organism>
<feature type="compositionally biased region" description="Low complexity" evidence="1">
    <location>
        <begin position="16"/>
        <end position="32"/>
    </location>
</feature>
<reference evidence="3 4" key="1">
    <citation type="submission" date="2019-10" db="EMBL/GenBank/DDBJ databases">
        <authorList>
            <person name="Palmer J.M."/>
        </authorList>
    </citation>
    <scope>NUCLEOTIDE SEQUENCE [LARGE SCALE GENOMIC DNA]</scope>
    <source>
        <strain evidence="3 4">TWF730</strain>
    </source>
</reference>
<feature type="compositionally biased region" description="Low complexity" evidence="1">
    <location>
        <begin position="415"/>
        <end position="434"/>
    </location>
</feature>
<comment type="caution">
    <text evidence="3">The sequence shown here is derived from an EMBL/GenBank/DDBJ whole genome shotgun (WGS) entry which is preliminary data.</text>
</comment>
<dbReference type="Pfam" id="PF10444">
    <property type="entry name" value="Nbl1_Borealin_N"/>
    <property type="match status" value="1"/>
</dbReference>
<protein>
    <recommendedName>
        <fullName evidence="2">Borealin N-terminal domain-containing protein</fullName>
    </recommendedName>
</protein>
<proteinExistence type="predicted"/>
<evidence type="ECO:0000256" key="1">
    <source>
        <dbReference type="SAM" id="MobiDB-lite"/>
    </source>
</evidence>
<keyword evidence="4" id="KW-1185">Reference proteome</keyword>
<evidence type="ECO:0000313" key="4">
    <source>
        <dbReference type="Proteomes" id="UP001373714"/>
    </source>
</evidence>
<dbReference type="AlphaFoldDB" id="A0AAV9U4Y9"/>
<feature type="region of interest" description="Disordered" evidence="1">
    <location>
        <begin position="276"/>
        <end position="352"/>
    </location>
</feature>
<evidence type="ECO:0000313" key="3">
    <source>
        <dbReference type="EMBL" id="KAK6335989.1"/>
    </source>
</evidence>
<feature type="region of interest" description="Disordered" evidence="1">
    <location>
        <begin position="415"/>
        <end position="452"/>
    </location>
</feature>
<name>A0AAV9U4Y9_9PEZI</name>